<evidence type="ECO:0000256" key="2">
    <source>
        <dbReference type="SAM" id="SignalP"/>
    </source>
</evidence>
<reference evidence="3 4" key="1">
    <citation type="submission" date="2019-04" db="EMBL/GenBank/DDBJ databases">
        <title>Fungal friends and foes A comparative genomics study of 23 Aspergillus species from section Flavi.</title>
        <authorList>
            <consortium name="DOE Joint Genome Institute"/>
            <person name="Kjaerbolling I."/>
            <person name="Vesth T.C."/>
            <person name="Frisvad J.C."/>
            <person name="Nybo J.L."/>
            <person name="Theobald S."/>
            <person name="Kildgaard S."/>
            <person name="Petersen T.I."/>
            <person name="Kuo A."/>
            <person name="Sato A."/>
            <person name="Lyhne E.K."/>
            <person name="Kogle M.E."/>
            <person name="Wiebenga A."/>
            <person name="Kun R.S."/>
            <person name="Lubbers R.J."/>
            <person name="Makela M.R."/>
            <person name="Barry K."/>
            <person name="Chovatia M."/>
            <person name="Clum A."/>
            <person name="Daum C."/>
            <person name="Haridas S."/>
            <person name="He G."/>
            <person name="LaButti K."/>
            <person name="Lipzen A."/>
            <person name="Mondo S."/>
            <person name="Pangilinan J."/>
            <person name="Riley R."/>
            <person name="Salamov A."/>
            <person name="Simmons B.A."/>
            <person name="Magnuson J.K."/>
            <person name="Henrissat B."/>
            <person name="Mortensen U.H."/>
            <person name="Larsen T.O."/>
            <person name="De vries R.P."/>
            <person name="Grigoriev I.V."/>
            <person name="Machida M."/>
            <person name="Baker S.E."/>
            <person name="Andersen M.R."/>
        </authorList>
    </citation>
    <scope>NUCLEOTIDE SEQUENCE [LARGE SCALE GENOMIC DNA]</scope>
    <source>
        <strain evidence="3 4">CBS 117635</strain>
    </source>
</reference>
<feature type="chain" id="PRO_5024787174" description="Amino acid permease/ SLC12A domain-containing protein" evidence="2">
    <location>
        <begin position="24"/>
        <end position="88"/>
    </location>
</feature>
<organism evidence="3 4">
    <name type="scientific">Aspergillus minisclerotigenes</name>
    <dbReference type="NCBI Taxonomy" id="656917"/>
    <lineage>
        <taxon>Eukaryota</taxon>
        <taxon>Fungi</taxon>
        <taxon>Dikarya</taxon>
        <taxon>Ascomycota</taxon>
        <taxon>Pezizomycotina</taxon>
        <taxon>Eurotiomycetes</taxon>
        <taxon>Eurotiomycetidae</taxon>
        <taxon>Eurotiales</taxon>
        <taxon>Aspergillaceae</taxon>
        <taxon>Aspergillus</taxon>
        <taxon>Aspergillus subgen. Circumdati</taxon>
    </lineage>
</organism>
<dbReference type="EMBL" id="ML732764">
    <property type="protein sequence ID" value="KAB8279728.1"/>
    <property type="molecule type" value="Genomic_DNA"/>
</dbReference>
<name>A0A5N6JM32_9EURO</name>
<evidence type="ECO:0000256" key="1">
    <source>
        <dbReference type="SAM" id="Phobius"/>
    </source>
</evidence>
<dbReference type="AlphaFoldDB" id="A0A5N6JM32"/>
<evidence type="ECO:0000313" key="3">
    <source>
        <dbReference type="EMBL" id="KAB8279728.1"/>
    </source>
</evidence>
<keyword evidence="1" id="KW-1133">Transmembrane helix</keyword>
<evidence type="ECO:0008006" key="5">
    <source>
        <dbReference type="Google" id="ProtNLM"/>
    </source>
</evidence>
<gene>
    <name evidence="3" type="ORF">BDV30DRAFT_5681</name>
</gene>
<keyword evidence="1" id="KW-0812">Transmembrane</keyword>
<keyword evidence="2" id="KW-0732">Signal</keyword>
<proteinExistence type="predicted"/>
<feature type="transmembrane region" description="Helical" evidence="1">
    <location>
        <begin position="50"/>
        <end position="74"/>
    </location>
</feature>
<dbReference type="Proteomes" id="UP000326289">
    <property type="component" value="Unassembled WGS sequence"/>
</dbReference>
<protein>
    <recommendedName>
        <fullName evidence="5">Amino acid permease/ SLC12A domain-containing protein</fullName>
    </recommendedName>
</protein>
<sequence>MLTCLFWFWVFFCLLIQFMTTRCDIVGGSFLYSRVKHIYVCLLDHTSCPAIFVTTLVLAYGIRIVLISQQLLVLSPVSYPNSKRQPQC</sequence>
<accession>A0A5N6JM32</accession>
<keyword evidence="1" id="KW-0472">Membrane</keyword>
<keyword evidence="4" id="KW-1185">Reference proteome</keyword>
<feature type="signal peptide" evidence="2">
    <location>
        <begin position="1"/>
        <end position="23"/>
    </location>
</feature>
<evidence type="ECO:0000313" key="4">
    <source>
        <dbReference type="Proteomes" id="UP000326289"/>
    </source>
</evidence>